<keyword evidence="1" id="KW-0812">Transmembrane</keyword>
<dbReference type="PANTHER" id="PTHR45458:SF1">
    <property type="entry name" value="SHORT CHAIN DEHYDROGENASE"/>
    <property type="match status" value="1"/>
</dbReference>
<dbReference type="PANTHER" id="PTHR45458">
    <property type="entry name" value="SHORT-CHAIN DEHYDROGENASE/REDUCTASE SDR"/>
    <property type="match status" value="1"/>
</dbReference>
<dbReference type="RefSeq" id="WP_082420820.1">
    <property type="nucleotide sequence ID" value="NZ_CP030750.1"/>
</dbReference>
<accession>A0AAD0LCS0</accession>
<proteinExistence type="predicted"/>
<dbReference type="EMBL" id="CP030750">
    <property type="protein sequence ID" value="AXA27000.1"/>
    <property type="molecule type" value="Genomic_DNA"/>
</dbReference>
<dbReference type="InterPro" id="IPR002347">
    <property type="entry name" value="SDR_fam"/>
</dbReference>
<evidence type="ECO:0000313" key="3">
    <source>
        <dbReference type="Proteomes" id="UP000251617"/>
    </source>
</evidence>
<dbReference type="InterPro" id="IPR052184">
    <property type="entry name" value="SDR_enzymes"/>
</dbReference>
<keyword evidence="1" id="KW-0472">Membrane</keyword>
<name>A0AAD0LCS0_PSEPU</name>
<evidence type="ECO:0000256" key="1">
    <source>
        <dbReference type="SAM" id="Phobius"/>
    </source>
</evidence>
<dbReference type="CDD" id="cd05233">
    <property type="entry name" value="SDR_c"/>
    <property type="match status" value="1"/>
</dbReference>
<feature type="transmembrane region" description="Helical" evidence="1">
    <location>
        <begin position="12"/>
        <end position="31"/>
    </location>
</feature>
<dbReference type="Pfam" id="PF00106">
    <property type="entry name" value="adh_short"/>
    <property type="match status" value="1"/>
</dbReference>
<reference evidence="2 3" key="1">
    <citation type="submission" date="2018-06" db="EMBL/GenBank/DDBJ databases">
        <title>The genome of Pseudomonas putida NX-1, a lignin degrader.</title>
        <authorList>
            <person name="Xu Z."/>
        </authorList>
    </citation>
    <scope>NUCLEOTIDE SEQUENCE [LARGE SCALE GENOMIC DNA]</scope>
    <source>
        <strain evidence="2 3">NX-1</strain>
    </source>
</reference>
<dbReference type="GO" id="GO:0016616">
    <property type="term" value="F:oxidoreductase activity, acting on the CH-OH group of donors, NAD or NADP as acceptor"/>
    <property type="evidence" value="ECO:0007669"/>
    <property type="project" value="TreeGrafter"/>
</dbReference>
<evidence type="ECO:0000313" key="2">
    <source>
        <dbReference type="EMBL" id="AXA27000.1"/>
    </source>
</evidence>
<dbReference type="SUPFAM" id="SSF51735">
    <property type="entry name" value="NAD(P)-binding Rossmann-fold domains"/>
    <property type="match status" value="1"/>
</dbReference>
<dbReference type="InterPro" id="IPR036291">
    <property type="entry name" value="NAD(P)-bd_dom_sf"/>
</dbReference>
<gene>
    <name evidence="2" type="ORF">C1S65_23860</name>
</gene>
<dbReference type="PROSITE" id="PS00061">
    <property type="entry name" value="ADH_SHORT"/>
    <property type="match status" value="1"/>
</dbReference>
<keyword evidence="1" id="KW-1133">Transmembrane helix</keyword>
<dbReference type="Gene3D" id="3.40.50.720">
    <property type="entry name" value="NAD(P)-binding Rossmann-like Domain"/>
    <property type="match status" value="1"/>
</dbReference>
<organism evidence="2 3">
    <name type="scientific">Pseudomonas putida</name>
    <name type="common">Arthrobacter siderocapsulatus</name>
    <dbReference type="NCBI Taxonomy" id="303"/>
    <lineage>
        <taxon>Bacteria</taxon>
        <taxon>Pseudomonadati</taxon>
        <taxon>Pseudomonadota</taxon>
        <taxon>Gammaproteobacteria</taxon>
        <taxon>Pseudomonadales</taxon>
        <taxon>Pseudomonadaceae</taxon>
        <taxon>Pseudomonas</taxon>
    </lineage>
</organism>
<dbReference type="PRINTS" id="PR00081">
    <property type="entry name" value="GDHRDH"/>
</dbReference>
<dbReference type="InterPro" id="IPR020904">
    <property type="entry name" value="Sc_DH/Rdtase_CS"/>
</dbReference>
<protein>
    <submittedName>
        <fullName evidence="2">SDR family NAD(P)-dependent oxidoreductase</fullName>
    </submittedName>
</protein>
<sequence length="260" mass="28299">MAATTSASSSEALMAHIFITGVSSGIGLALARLHLERGDEVWGISRRVPTALLEHPRMHFRALDLCAGEAVQPVLQAFIGETTFETAYLNAGTFGSAPELASNTPVESFRSVLELNLVAVKWVLDLLLCRQAKVSQVVFSASVSGIRQRAGMLSYSVSKAALNALAKVYQLENPQVFFAVLGLCNVATTVAQTILQADERFPELVALRERSTQPGYIVSAQQRAAQIVELLGRRHAIALQSGQFYEVRALLERMHMEVCQ</sequence>
<dbReference type="Proteomes" id="UP000251617">
    <property type="component" value="Chromosome"/>
</dbReference>
<dbReference type="AlphaFoldDB" id="A0AAD0LCS0"/>